<evidence type="ECO:0000313" key="1">
    <source>
        <dbReference type="EMBL" id="PKY89716.1"/>
    </source>
</evidence>
<dbReference type="EMBL" id="PKHE01000005">
    <property type="protein sequence ID" value="PKY89716.1"/>
    <property type="molecule type" value="Genomic_DNA"/>
</dbReference>
<dbReference type="RefSeq" id="WP_101954036.1">
    <property type="nucleotide sequence ID" value="NZ_PKHE01000005.1"/>
</dbReference>
<accession>A0A2I1K227</accession>
<dbReference type="OrthoDB" id="9135221at2"/>
<name>A0A2I1K227_9LACT</name>
<comment type="caution">
    <text evidence="1">The sequence shown here is derived from an EMBL/GenBank/DDBJ whole genome shotgun (WGS) entry which is preliminary data.</text>
</comment>
<sequence length="135" mass="15339">MQPWEEFKRKYPSGEVMYSIDGEYLGLIRINTLNVLCGYVKLPENHPYIGLDLYDIMHVNNPLYELDVHGGVTFADYIEGGCAHVGDYAIGFDCAHAGDYVPRFSDFTPLADGIWRDETFVINELKSLTEQLRGI</sequence>
<protein>
    <submittedName>
        <fullName evidence="1">Uncharacterized protein</fullName>
    </submittedName>
</protein>
<gene>
    <name evidence="1" type="ORF">CYJ57_03130</name>
</gene>
<evidence type="ECO:0000313" key="2">
    <source>
        <dbReference type="Proteomes" id="UP000234384"/>
    </source>
</evidence>
<organism evidence="1 2">
    <name type="scientific">Falseniella ignava</name>
    <dbReference type="NCBI Taxonomy" id="137730"/>
    <lineage>
        <taxon>Bacteria</taxon>
        <taxon>Bacillati</taxon>
        <taxon>Bacillota</taxon>
        <taxon>Bacilli</taxon>
        <taxon>Lactobacillales</taxon>
        <taxon>Aerococcaceae</taxon>
        <taxon>Falseniella</taxon>
    </lineage>
</organism>
<dbReference type="Proteomes" id="UP000234384">
    <property type="component" value="Unassembled WGS sequence"/>
</dbReference>
<dbReference type="AlphaFoldDB" id="A0A2I1K227"/>
<proteinExistence type="predicted"/>
<reference evidence="1 2" key="1">
    <citation type="submission" date="2017-12" db="EMBL/GenBank/DDBJ databases">
        <title>Phylogenetic diversity of female urinary microbiome.</title>
        <authorList>
            <person name="Thomas-White K."/>
            <person name="Wolfe A.J."/>
        </authorList>
    </citation>
    <scope>NUCLEOTIDE SEQUENCE [LARGE SCALE GENOMIC DNA]</scope>
    <source>
        <strain evidence="1 2">UMB0898</strain>
    </source>
</reference>